<dbReference type="GO" id="GO:0005576">
    <property type="term" value="C:extracellular region"/>
    <property type="evidence" value="ECO:0007669"/>
    <property type="project" value="UniProtKB-SubCell"/>
</dbReference>
<dbReference type="InterPro" id="IPR011049">
    <property type="entry name" value="Serralysin-like_metalloprot_C"/>
</dbReference>
<keyword evidence="2" id="KW-0964">Secreted</keyword>
<accession>A0A318SNB8</accession>
<dbReference type="Proteomes" id="UP000248311">
    <property type="component" value="Unassembled WGS sequence"/>
</dbReference>
<dbReference type="AlphaFoldDB" id="A0A318SNB8"/>
<dbReference type="PROSITE" id="PS00330">
    <property type="entry name" value="HEMOLYSIN_CALCIUM"/>
    <property type="match status" value="4"/>
</dbReference>
<dbReference type="InterPro" id="IPR001343">
    <property type="entry name" value="Hemolysn_Ca-bd"/>
</dbReference>
<evidence type="ECO:0000256" key="1">
    <source>
        <dbReference type="ARBA" id="ARBA00004613"/>
    </source>
</evidence>
<comment type="caution">
    <text evidence="3">The sequence shown here is derived from an EMBL/GenBank/DDBJ whole genome shotgun (WGS) entry which is preliminary data.</text>
</comment>
<dbReference type="PANTHER" id="PTHR38340:SF1">
    <property type="entry name" value="S-LAYER PROTEIN"/>
    <property type="match status" value="1"/>
</dbReference>
<protein>
    <submittedName>
        <fullName evidence="3">Hemolysin type calcium-binding protein</fullName>
    </submittedName>
</protein>
<name>A0A318SNB8_9RHOB</name>
<dbReference type="InterPro" id="IPR018511">
    <property type="entry name" value="Hemolysin-typ_Ca-bd_CS"/>
</dbReference>
<dbReference type="PRINTS" id="PR00313">
    <property type="entry name" value="CABNDNGRPT"/>
</dbReference>
<keyword evidence="4" id="KW-1185">Reference proteome</keyword>
<dbReference type="InterPro" id="IPR050557">
    <property type="entry name" value="RTX_toxin/Mannuronan_C5-epim"/>
</dbReference>
<evidence type="ECO:0000313" key="4">
    <source>
        <dbReference type="Proteomes" id="UP000248311"/>
    </source>
</evidence>
<dbReference type="PANTHER" id="PTHR38340">
    <property type="entry name" value="S-LAYER PROTEIN"/>
    <property type="match status" value="1"/>
</dbReference>
<dbReference type="Pfam" id="PF00353">
    <property type="entry name" value="HemolysinCabind"/>
    <property type="match status" value="2"/>
</dbReference>
<proteinExistence type="predicted"/>
<dbReference type="Gene3D" id="2.150.10.10">
    <property type="entry name" value="Serralysin-like metalloprotease, C-terminal"/>
    <property type="match status" value="2"/>
</dbReference>
<dbReference type="GO" id="GO:0005509">
    <property type="term" value="F:calcium ion binding"/>
    <property type="evidence" value="ECO:0007669"/>
    <property type="project" value="InterPro"/>
</dbReference>
<reference evidence="3 4" key="1">
    <citation type="submission" date="2018-06" db="EMBL/GenBank/DDBJ databases">
        <title>Genomic Encyclopedia of Type Strains, Phase III (KMG-III): the genomes of soil and plant-associated and newly described type strains.</title>
        <authorList>
            <person name="Whitman W."/>
        </authorList>
    </citation>
    <scope>NUCLEOTIDE SEQUENCE [LARGE SCALE GENOMIC DNA]</scope>
    <source>
        <strain evidence="3 4">CECT 9025</strain>
    </source>
</reference>
<dbReference type="EMBL" id="QJTE01000005">
    <property type="protein sequence ID" value="PYE82186.1"/>
    <property type="molecule type" value="Genomic_DNA"/>
</dbReference>
<evidence type="ECO:0000256" key="2">
    <source>
        <dbReference type="ARBA" id="ARBA00022525"/>
    </source>
</evidence>
<organism evidence="3 4">
    <name type="scientific">Pseudoroseicyclus aestuarii</name>
    <dbReference type="NCBI Taxonomy" id="1795041"/>
    <lineage>
        <taxon>Bacteria</taxon>
        <taxon>Pseudomonadati</taxon>
        <taxon>Pseudomonadota</taxon>
        <taxon>Alphaproteobacteria</taxon>
        <taxon>Rhodobacterales</taxon>
        <taxon>Paracoccaceae</taxon>
        <taxon>Pseudoroseicyclus</taxon>
    </lineage>
</organism>
<comment type="subcellular location">
    <subcellularLocation>
        <location evidence="1">Secreted</location>
    </subcellularLocation>
</comment>
<sequence length="649" mass="67150">MSAEFRVNQYQDNWQREPDVMALADGGFRIFYESYVNDYGEGPAATVIATRRYDAAGRAVTEESLISGTDGTKSDDVRATRLTDGAYAVTWVFDDYDDILSTRDRAFVQVFEADGSARSAAVRVDSLPANNAVLPEVVATRGGGFTVVFDLDRSTGSFDDIFAQDFDAQARKIGGNRLLNTVSNQFDEITARSAQLTGGGTVTIWNSEGAITVPGGVGQNQIRATITDAGGRVIRADVGLYENYGSVGSGSGAGYDVAALAGGGFATVNMNYDHDLGLDTPEASYHTMLRIFDAAGGAARAPVTVFAGDDLPREARLAQLATGEIVVVWSQQDDAPGVIGDSIYGRVFTASGAALTARFEISTDRYNYDDQADPEIAALAGGGFVVTYTSDSVDADDGGVAARLFGRGTAGADRLSVDVSGQMAGLGGDDVLTGDGRANRISGGAGRDTIRGGDGADSLDGGTGDDVIFGGASRADLRDVITGGVGDDRIDGGYGNDLLYGGAGADEIAGGFGADTVIGNEGADVLTGGAFGDMLVGGDGFDFLNGGFGSDRLVGGAGPDRFYHLGVAGHGNDWIQDYSGAEGDRLVWGGGQAGAGRFQVNYAATPGAGAAWTQEAFVIDKATGQILWALVDGAEETIRLQVGTDIYEL</sequence>
<dbReference type="SUPFAM" id="SSF51120">
    <property type="entry name" value="beta-Roll"/>
    <property type="match status" value="1"/>
</dbReference>
<dbReference type="RefSeq" id="WP_220032342.1">
    <property type="nucleotide sequence ID" value="NZ_QJTE01000005.1"/>
</dbReference>
<gene>
    <name evidence="3" type="ORF">DFP88_10526</name>
</gene>
<evidence type="ECO:0000313" key="3">
    <source>
        <dbReference type="EMBL" id="PYE82186.1"/>
    </source>
</evidence>